<comment type="similarity">
    <text evidence="2">Belongs to the TALE/BELL homeobox family.</text>
</comment>
<evidence type="ECO:0000256" key="5">
    <source>
        <dbReference type="ARBA" id="ARBA00023155"/>
    </source>
</evidence>
<dbReference type="EMBL" id="HG739108">
    <property type="protein sequence ID" value="CDP07083.1"/>
    <property type="molecule type" value="Genomic_DNA"/>
</dbReference>
<evidence type="ECO:0000256" key="1">
    <source>
        <dbReference type="ARBA" id="ARBA00004123"/>
    </source>
</evidence>
<evidence type="ECO:0000256" key="2">
    <source>
        <dbReference type="ARBA" id="ARBA00006454"/>
    </source>
</evidence>
<keyword evidence="6" id="KW-0804">Transcription</keyword>
<dbReference type="InterPro" id="IPR050224">
    <property type="entry name" value="TALE_homeobox"/>
</dbReference>
<gene>
    <name evidence="11" type="ORF">GSCOC_T00024196001</name>
</gene>
<dbReference type="Pfam" id="PF07526">
    <property type="entry name" value="POX"/>
    <property type="match status" value="1"/>
</dbReference>
<dbReference type="InterPro" id="IPR001356">
    <property type="entry name" value="HD"/>
</dbReference>
<feature type="region of interest" description="Disordered" evidence="9">
    <location>
        <begin position="1"/>
        <end position="21"/>
    </location>
</feature>
<keyword evidence="5 8" id="KW-0371">Homeobox</keyword>
<keyword evidence="7 8" id="KW-0539">Nucleus</keyword>
<keyword evidence="4 8" id="KW-0238">DNA-binding</keyword>
<feature type="region of interest" description="Disordered" evidence="9">
    <location>
        <begin position="488"/>
        <end position="515"/>
    </location>
</feature>
<dbReference type="InterPro" id="IPR008422">
    <property type="entry name" value="KN_HD"/>
</dbReference>
<dbReference type="SMART" id="SM00389">
    <property type="entry name" value="HOX"/>
    <property type="match status" value="1"/>
</dbReference>
<evidence type="ECO:0000313" key="11">
    <source>
        <dbReference type="EMBL" id="CDP07083.1"/>
    </source>
</evidence>
<dbReference type="Proteomes" id="UP000295252">
    <property type="component" value="Chromosome I"/>
</dbReference>
<dbReference type="PANTHER" id="PTHR11850">
    <property type="entry name" value="HOMEOBOX PROTEIN TRANSCRIPTION FACTORS"/>
    <property type="match status" value="1"/>
</dbReference>
<dbReference type="SMART" id="SM00574">
    <property type="entry name" value="POX"/>
    <property type="match status" value="1"/>
</dbReference>
<dbReference type="InterPro" id="IPR006563">
    <property type="entry name" value="POX_dom"/>
</dbReference>
<sequence>METGNFRPELHVAQQSRRDKLRVQHHPNPCNQNVEVYANQLVPFSTHEGLNPDLIQLRSIRYGNLSYEPLVFSSEMLDFSTNSQALLAHSNKDVTMLHQESKRIAGDVEDPSTNLSNTLPSNVNSSAKVSGDPQNCSTWKSIGSQESCDWITNYTSGSAGGIDSNHNPIFVGGGLSGSLKANNNNPSTSTIYFNKPSSSYGNHHEVRSSLTSPPGEISSRNSPKNHVGHGHFNSPSVYHTANTFQEVSSATIMTQELGVAAIAQQHSKEIAHVSWPNGGNELVLLPAYADHSNPLGLKHGSGECRRWNGELEYCASTKNAAERDHRSIANDSPNTQALSLSLSSVPLSKSYACQTGERIMSEDLHSGAGCFSNIQEIKALKSDYHCFDSKPSYHGKVLESAQHDMVGNPTFAHRAAGPLGPFTGYATILKSSKFLKPAQQLLDDFCNVFGPKCTKMPEPPERISAEIRACDDAVNANESIIGALAGDSGGSSSTFYSSNEKTQDHGGLSSPTESYRPDYLQKKAKLLYMLEEVCRRYKHYHQQMQMVVSSFESVAGLTAATPFISQALKTVARHFRCIRNAISDQLKNVRKALGEDLASPTTGTSSSKGDICTSRLKLMDQTFQKQKVVGGNVGFFEPQQHVWRPQRGLPERAVAILRAWLFDHFLHPYPTDADKHMLATQTGLSRNQVSNWFINARVRVWKPMVEEIHTLETKGIAETGASVGKTDGKAMTESVSRSNDSQPLNRLNAGRSSEKQVECSDVGSSVYMGSRMNDDTWNQKRSRVECHVPGSMDGSLVGFVPYQQSGIEIGGLGAVSLTLGLRQNADGVQPQHPLQQQHENQLRRHFGDQIIYDFVG</sequence>
<dbReference type="Gramene" id="CDP07083">
    <property type="protein sequence ID" value="CDP07083"/>
    <property type="gene ID" value="GSCOC_T00024196001"/>
</dbReference>
<keyword evidence="3" id="KW-0805">Transcription regulation</keyword>
<dbReference type="InParanoid" id="A0A068UHG5"/>
<dbReference type="STRING" id="49390.A0A068UHG5"/>
<comment type="subcellular location">
    <subcellularLocation>
        <location evidence="1 8">Nucleus</location>
    </subcellularLocation>
</comment>
<feature type="compositionally biased region" description="Low complexity" evidence="9">
    <location>
        <begin position="488"/>
        <end position="498"/>
    </location>
</feature>
<dbReference type="Gene3D" id="1.10.10.60">
    <property type="entry name" value="Homeodomain-like"/>
    <property type="match status" value="1"/>
</dbReference>
<protein>
    <recommendedName>
        <fullName evidence="10">Homeobox domain-containing protein</fullName>
    </recommendedName>
</protein>
<evidence type="ECO:0000256" key="4">
    <source>
        <dbReference type="ARBA" id="ARBA00023125"/>
    </source>
</evidence>
<evidence type="ECO:0000313" key="12">
    <source>
        <dbReference type="Proteomes" id="UP000295252"/>
    </source>
</evidence>
<dbReference type="SUPFAM" id="SSF46689">
    <property type="entry name" value="Homeodomain-like"/>
    <property type="match status" value="1"/>
</dbReference>
<evidence type="ECO:0000256" key="7">
    <source>
        <dbReference type="ARBA" id="ARBA00023242"/>
    </source>
</evidence>
<evidence type="ECO:0000256" key="8">
    <source>
        <dbReference type="PROSITE-ProRule" id="PRU00108"/>
    </source>
</evidence>
<dbReference type="AlphaFoldDB" id="A0A068UHG5"/>
<dbReference type="Pfam" id="PF05920">
    <property type="entry name" value="Homeobox_KN"/>
    <property type="match status" value="1"/>
</dbReference>
<dbReference type="GO" id="GO:0003677">
    <property type="term" value="F:DNA binding"/>
    <property type="evidence" value="ECO:0007669"/>
    <property type="project" value="UniProtKB-UniRule"/>
</dbReference>
<accession>A0A068UHG5</accession>
<feature type="region of interest" description="Disordered" evidence="9">
    <location>
        <begin position="104"/>
        <end position="134"/>
    </location>
</feature>
<feature type="compositionally biased region" description="Polar residues" evidence="9">
    <location>
        <begin position="111"/>
        <end position="134"/>
    </location>
</feature>
<organism evidence="11 12">
    <name type="scientific">Coffea canephora</name>
    <name type="common">Robusta coffee</name>
    <dbReference type="NCBI Taxonomy" id="49390"/>
    <lineage>
        <taxon>Eukaryota</taxon>
        <taxon>Viridiplantae</taxon>
        <taxon>Streptophyta</taxon>
        <taxon>Embryophyta</taxon>
        <taxon>Tracheophyta</taxon>
        <taxon>Spermatophyta</taxon>
        <taxon>Magnoliopsida</taxon>
        <taxon>eudicotyledons</taxon>
        <taxon>Gunneridae</taxon>
        <taxon>Pentapetalae</taxon>
        <taxon>asterids</taxon>
        <taxon>lamiids</taxon>
        <taxon>Gentianales</taxon>
        <taxon>Rubiaceae</taxon>
        <taxon>Ixoroideae</taxon>
        <taxon>Gardenieae complex</taxon>
        <taxon>Bertiereae - Coffeeae clade</taxon>
        <taxon>Coffeeae</taxon>
        <taxon>Coffea</taxon>
    </lineage>
</organism>
<dbReference type="GO" id="GO:0005634">
    <property type="term" value="C:nucleus"/>
    <property type="evidence" value="ECO:0007669"/>
    <property type="project" value="UniProtKB-SubCell"/>
</dbReference>
<dbReference type="OMA" id="MEMSGFR"/>
<evidence type="ECO:0000256" key="9">
    <source>
        <dbReference type="SAM" id="MobiDB-lite"/>
    </source>
</evidence>
<name>A0A068UHG5_COFCA</name>
<dbReference type="FunFam" id="1.10.10.60:FF:000117">
    <property type="entry name" value="BEL1-like homeodomain protein 9"/>
    <property type="match status" value="1"/>
</dbReference>
<keyword evidence="12" id="KW-1185">Reference proteome</keyword>
<dbReference type="CDD" id="cd00086">
    <property type="entry name" value="homeodomain"/>
    <property type="match status" value="1"/>
</dbReference>
<feature type="DNA-binding region" description="Homeobox" evidence="8">
    <location>
        <begin position="642"/>
        <end position="704"/>
    </location>
</feature>
<reference evidence="12" key="1">
    <citation type="journal article" date="2014" name="Science">
        <title>The coffee genome provides insight into the convergent evolution of caffeine biosynthesis.</title>
        <authorList>
            <person name="Denoeud F."/>
            <person name="Carretero-Paulet L."/>
            <person name="Dereeper A."/>
            <person name="Droc G."/>
            <person name="Guyot R."/>
            <person name="Pietrella M."/>
            <person name="Zheng C."/>
            <person name="Alberti A."/>
            <person name="Anthony F."/>
            <person name="Aprea G."/>
            <person name="Aury J.M."/>
            <person name="Bento P."/>
            <person name="Bernard M."/>
            <person name="Bocs S."/>
            <person name="Campa C."/>
            <person name="Cenci A."/>
            <person name="Combes M.C."/>
            <person name="Crouzillat D."/>
            <person name="Da Silva C."/>
            <person name="Daddiego L."/>
            <person name="De Bellis F."/>
            <person name="Dussert S."/>
            <person name="Garsmeur O."/>
            <person name="Gayraud T."/>
            <person name="Guignon V."/>
            <person name="Jahn K."/>
            <person name="Jamilloux V."/>
            <person name="Joet T."/>
            <person name="Labadie K."/>
            <person name="Lan T."/>
            <person name="Leclercq J."/>
            <person name="Lepelley M."/>
            <person name="Leroy T."/>
            <person name="Li L.T."/>
            <person name="Librado P."/>
            <person name="Lopez L."/>
            <person name="Munoz A."/>
            <person name="Noel B."/>
            <person name="Pallavicini A."/>
            <person name="Perrotta G."/>
            <person name="Poncet V."/>
            <person name="Pot D."/>
            <person name="Priyono X."/>
            <person name="Rigoreau M."/>
            <person name="Rouard M."/>
            <person name="Rozas J."/>
            <person name="Tranchant-Dubreuil C."/>
            <person name="VanBuren R."/>
            <person name="Zhang Q."/>
            <person name="Andrade A.C."/>
            <person name="Argout X."/>
            <person name="Bertrand B."/>
            <person name="de Kochko A."/>
            <person name="Graziosi G."/>
            <person name="Henry R.J."/>
            <person name="Jayarama X."/>
            <person name="Ming R."/>
            <person name="Nagai C."/>
            <person name="Rounsley S."/>
            <person name="Sankoff D."/>
            <person name="Giuliano G."/>
            <person name="Albert V.A."/>
            <person name="Wincker P."/>
            <person name="Lashermes P."/>
        </authorList>
    </citation>
    <scope>NUCLEOTIDE SEQUENCE [LARGE SCALE GENOMIC DNA]</scope>
    <source>
        <strain evidence="12">cv. DH200-94</strain>
    </source>
</reference>
<evidence type="ECO:0000256" key="3">
    <source>
        <dbReference type="ARBA" id="ARBA00023015"/>
    </source>
</evidence>
<feature type="compositionally biased region" description="Polar residues" evidence="9">
    <location>
        <begin position="208"/>
        <end position="224"/>
    </location>
</feature>
<evidence type="ECO:0000256" key="6">
    <source>
        <dbReference type="ARBA" id="ARBA00023163"/>
    </source>
</evidence>
<feature type="domain" description="Homeobox" evidence="10">
    <location>
        <begin position="640"/>
        <end position="703"/>
    </location>
</feature>
<dbReference type="FunCoup" id="A0A068UHG5">
    <property type="interactions" value="12"/>
</dbReference>
<feature type="region of interest" description="Disordered" evidence="9">
    <location>
        <begin position="722"/>
        <end position="760"/>
    </location>
</feature>
<dbReference type="PROSITE" id="PS50071">
    <property type="entry name" value="HOMEOBOX_2"/>
    <property type="match status" value="1"/>
</dbReference>
<feature type="region of interest" description="Disordered" evidence="9">
    <location>
        <begin position="198"/>
        <end position="229"/>
    </location>
</feature>
<proteinExistence type="inferred from homology"/>
<dbReference type="InterPro" id="IPR009057">
    <property type="entry name" value="Homeodomain-like_sf"/>
</dbReference>
<feature type="compositionally biased region" description="Polar residues" evidence="9">
    <location>
        <begin position="733"/>
        <end position="745"/>
    </location>
</feature>
<dbReference type="PhylomeDB" id="A0A068UHG5"/>
<dbReference type="OrthoDB" id="10056939at2759"/>
<dbReference type="GO" id="GO:0006355">
    <property type="term" value="P:regulation of DNA-templated transcription"/>
    <property type="evidence" value="ECO:0007669"/>
    <property type="project" value="InterPro"/>
</dbReference>
<evidence type="ECO:0000259" key="10">
    <source>
        <dbReference type="PROSITE" id="PS50071"/>
    </source>
</evidence>